<evidence type="ECO:0000256" key="7">
    <source>
        <dbReference type="ARBA" id="ARBA00023224"/>
    </source>
</evidence>
<feature type="transmembrane region" description="Helical" evidence="8">
    <location>
        <begin position="71"/>
        <end position="90"/>
    </location>
</feature>
<evidence type="ECO:0000256" key="2">
    <source>
        <dbReference type="ARBA" id="ARBA00022692"/>
    </source>
</evidence>
<evidence type="ECO:0000313" key="9">
    <source>
        <dbReference type="Ensembl" id="ENSTMTP00000017379.1"/>
    </source>
</evidence>
<keyword evidence="2 8" id="KW-0812">Transmembrane</keyword>
<dbReference type="AlphaFoldDB" id="A0A674JDE0"/>
<evidence type="ECO:0000256" key="3">
    <source>
        <dbReference type="ARBA" id="ARBA00022989"/>
    </source>
</evidence>
<keyword evidence="6" id="KW-0675">Receptor</keyword>
<evidence type="ECO:0000256" key="6">
    <source>
        <dbReference type="ARBA" id="ARBA00023170"/>
    </source>
</evidence>
<dbReference type="GO" id="GO:0005886">
    <property type="term" value="C:plasma membrane"/>
    <property type="evidence" value="ECO:0007669"/>
    <property type="project" value="TreeGrafter"/>
</dbReference>
<dbReference type="InterPro" id="IPR026234">
    <property type="entry name" value="MRGPCRFAMILY"/>
</dbReference>
<reference evidence="9" key="1">
    <citation type="submission" date="2025-08" db="UniProtKB">
        <authorList>
            <consortium name="Ensembl"/>
        </authorList>
    </citation>
    <scope>IDENTIFICATION</scope>
</reference>
<accession>A0A674JDE0</accession>
<evidence type="ECO:0000256" key="1">
    <source>
        <dbReference type="ARBA" id="ARBA00004141"/>
    </source>
</evidence>
<evidence type="ECO:0000256" key="4">
    <source>
        <dbReference type="ARBA" id="ARBA00023040"/>
    </source>
</evidence>
<keyword evidence="5 8" id="KW-0472">Membrane</keyword>
<dbReference type="InParanoid" id="A0A674JDE0"/>
<evidence type="ECO:0000256" key="5">
    <source>
        <dbReference type="ARBA" id="ARBA00023136"/>
    </source>
</evidence>
<sequence>MGLKILKRANSLLNFLLPWKGFIHLTEWGYVGKDQVSQIRGFIMTDLYSGDPENRTECQIYDLPAVISDGVTLLICFAGLVRNWIVLWFLSFCIKRNPFTVYILSLATTASISTERYLSFLNNIWCRCYHPKHLPVIICALLWALFCQLRGLVTGYSTHVLFFLILCVSHSVQYLLQFISSYHQTDISCMLTSVNGSTNPVIYFVVRSYWKQSQRGWRDLPREIQWRQPIKSPHTQPGRASCGDGDFLRSQHQRNQRWKGYCR</sequence>
<protein>
    <recommendedName>
        <fullName evidence="11">G-protein coupled receptors family 1 profile domain-containing protein</fullName>
    </recommendedName>
</protein>
<dbReference type="GO" id="GO:0004930">
    <property type="term" value="F:G protein-coupled receptor activity"/>
    <property type="evidence" value="ECO:0007669"/>
    <property type="project" value="UniProtKB-KW"/>
</dbReference>
<dbReference type="PANTHER" id="PTHR11334">
    <property type="entry name" value="MAS-RELATED G-PROTEIN COUPLED RECEPTOR"/>
    <property type="match status" value="1"/>
</dbReference>
<dbReference type="Proteomes" id="UP000472274">
    <property type="component" value="Unplaced"/>
</dbReference>
<dbReference type="Ensembl" id="ENSTMTT00000017993.1">
    <property type="protein sequence ID" value="ENSTMTP00000017379.1"/>
    <property type="gene ID" value="ENSTMTG00000012767.1"/>
</dbReference>
<name>A0A674JDE0_9SAUR</name>
<evidence type="ECO:0008006" key="11">
    <source>
        <dbReference type="Google" id="ProtNLM"/>
    </source>
</evidence>
<keyword evidence="10" id="KW-1185">Reference proteome</keyword>
<evidence type="ECO:0000313" key="10">
    <source>
        <dbReference type="Proteomes" id="UP000472274"/>
    </source>
</evidence>
<keyword evidence="7" id="KW-0807">Transducer</keyword>
<keyword evidence="3 8" id="KW-1133">Transmembrane helix</keyword>
<dbReference type="PANTHER" id="PTHR11334:SF68">
    <property type="entry name" value="G-PROTEIN COUPLED RECEPTORS FAMILY 1 PROFILE DOMAIN-CONTAINING PROTEIN-RELATED"/>
    <property type="match status" value="1"/>
</dbReference>
<feature type="transmembrane region" description="Helical" evidence="8">
    <location>
        <begin position="134"/>
        <end position="153"/>
    </location>
</feature>
<organism evidence="9 10">
    <name type="scientific">Terrapene triunguis</name>
    <name type="common">Three-toed box turtle</name>
    <dbReference type="NCBI Taxonomy" id="2587831"/>
    <lineage>
        <taxon>Eukaryota</taxon>
        <taxon>Metazoa</taxon>
        <taxon>Chordata</taxon>
        <taxon>Craniata</taxon>
        <taxon>Vertebrata</taxon>
        <taxon>Euteleostomi</taxon>
        <taxon>Archelosauria</taxon>
        <taxon>Testudinata</taxon>
        <taxon>Testudines</taxon>
        <taxon>Cryptodira</taxon>
        <taxon>Durocryptodira</taxon>
        <taxon>Testudinoidea</taxon>
        <taxon>Emydidae</taxon>
        <taxon>Terrapene</taxon>
    </lineage>
</organism>
<proteinExistence type="predicted"/>
<dbReference type="SUPFAM" id="SSF81321">
    <property type="entry name" value="Family A G protein-coupled receptor-like"/>
    <property type="match status" value="1"/>
</dbReference>
<comment type="subcellular location">
    <subcellularLocation>
        <location evidence="1">Membrane</location>
        <topology evidence="1">Multi-pass membrane protein</topology>
    </subcellularLocation>
</comment>
<feature type="transmembrane region" description="Helical" evidence="8">
    <location>
        <begin position="160"/>
        <end position="179"/>
    </location>
</feature>
<evidence type="ECO:0000256" key="8">
    <source>
        <dbReference type="SAM" id="Phobius"/>
    </source>
</evidence>
<keyword evidence="4" id="KW-0297">G-protein coupled receptor</keyword>
<reference evidence="9" key="2">
    <citation type="submission" date="2025-09" db="UniProtKB">
        <authorList>
            <consortium name="Ensembl"/>
        </authorList>
    </citation>
    <scope>IDENTIFICATION</scope>
</reference>